<evidence type="ECO:0000256" key="5">
    <source>
        <dbReference type="ARBA" id="ARBA00023136"/>
    </source>
</evidence>
<comment type="caution">
    <text evidence="8">The sequence shown here is derived from an EMBL/GenBank/DDBJ whole genome shotgun (WGS) entry which is preliminary data.</text>
</comment>
<evidence type="ECO:0000256" key="3">
    <source>
        <dbReference type="ARBA" id="ARBA00022692"/>
    </source>
</evidence>
<keyword evidence="4 6" id="KW-1133">Transmembrane helix</keyword>
<evidence type="ECO:0000256" key="1">
    <source>
        <dbReference type="ARBA" id="ARBA00004651"/>
    </source>
</evidence>
<feature type="transmembrane region" description="Helical" evidence="6">
    <location>
        <begin position="219"/>
        <end position="242"/>
    </location>
</feature>
<evidence type="ECO:0000256" key="4">
    <source>
        <dbReference type="ARBA" id="ARBA00022989"/>
    </source>
</evidence>
<keyword evidence="3 6" id="KW-0812">Transmembrane</keyword>
<evidence type="ECO:0000313" key="9">
    <source>
        <dbReference type="Proteomes" id="UP000261088"/>
    </source>
</evidence>
<feature type="domain" description="EamA" evidence="7">
    <location>
        <begin position="16"/>
        <end position="147"/>
    </location>
</feature>
<proteinExistence type="predicted"/>
<feature type="transmembrane region" description="Helical" evidence="6">
    <location>
        <begin position="254"/>
        <end position="273"/>
    </location>
</feature>
<dbReference type="InterPro" id="IPR037185">
    <property type="entry name" value="EmrE-like"/>
</dbReference>
<dbReference type="EMBL" id="QSUP01000002">
    <property type="protein sequence ID" value="RGN53935.1"/>
    <property type="molecule type" value="Genomic_DNA"/>
</dbReference>
<feature type="transmembrane region" description="Helical" evidence="6">
    <location>
        <begin position="76"/>
        <end position="92"/>
    </location>
</feature>
<feature type="transmembrane region" description="Helical" evidence="6">
    <location>
        <begin position="14"/>
        <end position="33"/>
    </location>
</feature>
<dbReference type="AlphaFoldDB" id="A0AB37LZQ9"/>
<evidence type="ECO:0000256" key="6">
    <source>
        <dbReference type="SAM" id="Phobius"/>
    </source>
</evidence>
<sequence>MQSIRGVKTRHKKLPYVLLAFMTVSVWGITFVSTKTLIASGLTPVVIFIIRFAIAYLCILTFFHKILFAKTVKDEMLLLFAGLTGGSIYFIAENSALGITFASNVSLIICTSPIFTMILGRGIYHDKISVSAWIGSFISLTGVALVILNGSLNFGINPLGDILTVAAAISWAIYCLILKRLNKHYDNLFITRKVFGYGTLTAIAYLIASNAFGHIDFQWTFPVIGNLLFLGIIASFLCYLMWNASIKMLGPEMTANFIYLVPLVTIIASYIILDEPISVWTILGACAIIGGIILVTKQ</sequence>
<dbReference type="PANTHER" id="PTHR32322">
    <property type="entry name" value="INNER MEMBRANE TRANSPORTER"/>
    <property type="match status" value="1"/>
</dbReference>
<evidence type="ECO:0000259" key="7">
    <source>
        <dbReference type="Pfam" id="PF00892"/>
    </source>
</evidence>
<dbReference type="Gene3D" id="1.10.3730.20">
    <property type="match status" value="1"/>
</dbReference>
<dbReference type="SUPFAM" id="SSF103481">
    <property type="entry name" value="Multidrug resistance efflux transporter EmrE"/>
    <property type="match status" value="2"/>
</dbReference>
<feature type="transmembrane region" description="Helical" evidence="6">
    <location>
        <begin position="194"/>
        <end position="213"/>
    </location>
</feature>
<dbReference type="GO" id="GO:0005886">
    <property type="term" value="C:plasma membrane"/>
    <property type="evidence" value="ECO:0007669"/>
    <property type="project" value="UniProtKB-SubCell"/>
</dbReference>
<dbReference type="Proteomes" id="UP000261088">
    <property type="component" value="Unassembled WGS sequence"/>
</dbReference>
<feature type="transmembrane region" description="Helical" evidence="6">
    <location>
        <begin position="98"/>
        <end position="120"/>
    </location>
</feature>
<reference evidence="8 9" key="1">
    <citation type="submission" date="2018-08" db="EMBL/GenBank/DDBJ databases">
        <title>A genome reference for cultivated species of the human gut microbiota.</title>
        <authorList>
            <person name="Zou Y."/>
            <person name="Xue W."/>
            <person name="Luo G."/>
        </authorList>
    </citation>
    <scope>NUCLEOTIDE SEQUENCE [LARGE SCALE GENOMIC DNA]</scope>
    <source>
        <strain evidence="8 9">OM05-11AA</strain>
    </source>
</reference>
<accession>A0AB37LZQ9</accession>
<feature type="domain" description="EamA" evidence="7">
    <location>
        <begin position="159"/>
        <end position="296"/>
    </location>
</feature>
<feature type="transmembrane region" description="Helical" evidence="6">
    <location>
        <begin position="45"/>
        <end position="64"/>
    </location>
</feature>
<dbReference type="Pfam" id="PF00892">
    <property type="entry name" value="EamA"/>
    <property type="match status" value="2"/>
</dbReference>
<dbReference type="InterPro" id="IPR000620">
    <property type="entry name" value="EamA_dom"/>
</dbReference>
<name>A0AB37LZQ9_9BACT</name>
<feature type="transmembrane region" description="Helical" evidence="6">
    <location>
        <begin position="132"/>
        <end position="156"/>
    </location>
</feature>
<protein>
    <submittedName>
        <fullName evidence="8">DMT family transporter</fullName>
    </submittedName>
</protein>
<evidence type="ECO:0000256" key="2">
    <source>
        <dbReference type="ARBA" id="ARBA00022475"/>
    </source>
</evidence>
<feature type="transmembrane region" description="Helical" evidence="6">
    <location>
        <begin position="162"/>
        <end position="182"/>
    </location>
</feature>
<dbReference type="PANTHER" id="PTHR32322:SF18">
    <property type="entry name" value="S-ADENOSYLMETHIONINE_S-ADENOSYLHOMOCYSTEINE TRANSPORTER"/>
    <property type="match status" value="1"/>
</dbReference>
<keyword evidence="5 6" id="KW-0472">Membrane</keyword>
<feature type="transmembrane region" description="Helical" evidence="6">
    <location>
        <begin position="279"/>
        <end position="296"/>
    </location>
</feature>
<evidence type="ECO:0000313" key="8">
    <source>
        <dbReference type="EMBL" id="RGN53935.1"/>
    </source>
</evidence>
<comment type="subcellular location">
    <subcellularLocation>
        <location evidence="1">Cell membrane</location>
        <topology evidence="1">Multi-pass membrane protein</topology>
    </subcellularLocation>
</comment>
<dbReference type="InterPro" id="IPR050638">
    <property type="entry name" value="AA-Vitamin_Transporters"/>
</dbReference>
<gene>
    <name evidence="8" type="ORF">DXB61_03330</name>
</gene>
<keyword evidence="2" id="KW-1003">Cell membrane</keyword>
<organism evidence="8 9">
    <name type="scientific">Parabacteroides merdae</name>
    <dbReference type="NCBI Taxonomy" id="46503"/>
    <lineage>
        <taxon>Bacteria</taxon>
        <taxon>Pseudomonadati</taxon>
        <taxon>Bacteroidota</taxon>
        <taxon>Bacteroidia</taxon>
        <taxon>Bacteroidales</taxon>
        <taxon>Tannerellaceae</taxon>
        <taxon>Parabacteroides</taxon>
    </lineage>
</organism>